<dbReference type="InterPro" id="IPR005545">
    <property type="entry name" value="YCII"/>
</dbReference>
<dbReference type="OrthoDB" id="5117987at2"/>
<dbReference type="EMBL" id="MDGM01000015">
    <property type="protein sequence ID" value="PIB22900.1"/>
    <property type="molecule type" value="Genomic_DNA"/>
</dbReference>
<dbReference type="SUPFAM" id="SSF54909">
    <property type="entry name" value="Dimeric alpha+beta barrel"/>
    <property type="match status" value="1"/>
</dbReference>
<evidence type="ECO:0000256" key="1">
    <source>
        <dbReference type="ARBA" id="ARBA00007689"/>
    </source>
</evidence>
<evidence type="ECO:0000259" key="3">
    <source>
        <dbReference type="Pfam" id="PF03795"/>
    </source>
</evidence>
<evidence type="ECO:0000313" key="4">
    <source>
        <dbReference type="EMBL" id="PIB22900.1"/>
    </source>
</evidence>
<dbReference type="Gene3D" id="3.30.70.1060">
    <property type="entry name" value="Dimeric alpha+beta barrel"/>
    <property type="match status" value="1"/>
</dbReference>
<comment type="caution">
    <text evidence="4">The sequence shown here is derived from an EMBL/GenBank/DDBJ whole genome shotgun (WGS) entry which is preliminary data.</text>
</comment>
<dbReference type="InterPro" id="IPR011008">
    <property type="entry name" value="Dimeric_a/b-barrel"/>
</dbReference>
<organism evidence="4 5">
    <name type="scientific">Paramylibacter kogurei</name>
    <dbReference type="NCBI Taxonomy" id="1889778"/>
    <lineage>
        <taxon>Bacteria</taxon>
        <taxon>Pseudomonadati</taxon>
        <taxon>Pseudomonadota</taxon>
        <taxon>Alphaproteobacteria</taxon>
        <taxon>Rhodobacterales</taxon>
        <taxon>Paracoccaceae</taxon>
        <taxon>Paramylibacter</taxon>
    </lineage>
</organism>
<keyword evidence="5" id="KW-1185">Reference proteome</keyword>
<dbReference type="AlphaFoldDB" id="A0A2G5K1W8"/>
<dbReference type="RefSeq" id="WP_099594680.1">
    <property type="nucleotide sequence ID" value="NZ_MDGM01000015.1"/>
</dbReference>
<evidence type="ECO:0000313" key="5">
    <source>
        <dbReference type="Proteomes" id="UP000231516"/>
    </source>
</evidence>
<feature type="region of interest" description="Disordered" evidence="2">
    <location>
        <begin position="35"/>
        <end position="62"/>
    </location>
</feature>
<feature type="domain" description="YCII-related" evidence="3">
    <location>
        <begin position="5"/>
        <end position="103"/>
    </location>
</feature>
<gene>
    <name evidence="4" type="ORF">BFP76_10265</name>
</gene>
<name>A0A2G5K1W8_9RHOB</name>
<dbReference type="Pfam" id="PF03795">
    <property type="entry name" value="YCII"/>
    <property type="match status" value="1"/>
</dbReference>
<sequence length="103" mass="10984">MSEFLYVYHGGKNPETPEEGEQMMAKWQAWMDKHESQFTNPGNPVGMSKTVSASGIADNGGANPTSGFTIVSANSIEEACEIAKGCPINDEGGSIEVAEIIEM</sequence>
<dbReference type="Proteomes" id="UP000231516">
    <property type="component" value="Unassembled WGS sequence"/>
</dbReference>
<reference evidence="4 5" key="1">
    <citation type="submission" date="2016-08" db="EMBL/GenBank/DDBJ databases">
        <title>Draft genome of Amylibacter sp. strain 4G11.</title>
        <authorList>
            <person name="Wong S.-K."/>
            <person name="Hamasaki K."/>
            <person name="Yoshizawa S."/>
        </authorList>
    </citation>
    <scope>NUCLEOTIDE SEQUENCE [LARGE SCALE GENOMIC DNA]</scope>
    <source>
        <strain evidence="4 5">4G11</strain>
    </source>
</reference>
<protein>
    <recommendedName>
        <fullName evidence="3">YCII-related domain-containing protein</fullName>
    </recommendedName>
</protein>
<evidence type="ECO:0000256" key="2">
    <source>
        <dbReference type="SAM" id="MobiDB-lite"/>
    </source>
</evidence>
<comment type="similarity">
    <text evidence="1">Belongs to the YciI family.</text>
</comment>
<accession>A0A2G5K1W8</accession>
<proteinExistence type="inferred from homology"/>